<protein>
    <recommendedName>
        <fullName evidence="7">2-succinyl-5-enolpyruvyl-6-hydroxy-3-cyclohexene-1-carboxylate synthase</fullName>
        <shortName evidence="7">SEPHCHC synthase</shortName>
        <ecNumber evidence="7">2.2.1.9</ecNumber>
    </recommendedName>
    <alternativeName>
        <fullName evidence="7">Menaquinone biosynthesis protein MenD</fullName>
    </alternativeName>
</protein>
<dbReference type="GO" id="GO:0030145">
    <property type="term" value="F:manganese ion binding"/>
    <property type="evidence" value="ECO:0007669"/>
    <property type="project" value="UniProtKB-UniRule"/>
</dbReference>
<accession>A0A4R2MK07</accession>
<evidence type="ECO:0000256" key="4">
    <source>
        <dbReference type="ARBA" id="ARBA00022842"/>
    </source>
</evidence>
<comment type="pathway">
    <text evidence="7">Quinol/quinone metabolism; 1,4-dihydroxy-2-naphthoate biosynthesis; 1,4-dihydroxy-2-naphthoate from chorismate: step 2/7.</text>
</comment>
<dbReference type="PANTHER" id="PTHR42916">
    <property type="entry name" value="2-SUCCINYL-5-ENOLPYRUVYL-6-HYDROXY-3-CYCLOHEXENE-1-CARBOXYLATE SYNTHASE"/>
    <property type="match status" value="1"/>
</dbReference>
<evidence type="ECO:0000256" key="3">
    <source>
        <dbReference type="ARBA" id="ARBA00022723"/>
    </source>
</evidence>
<dbReference type="SUPFAM" id="SSF52518">
    <property type="entry name" value="Thiamin diphosphate-binding fold (THDP-binding)"/>
    <property type="match status" value="2"/>
</dbReference>
<reference evidence="9 10" key="1">
    <citation type="submission" date="2019-03" db="EMBL/GenBank/DDBJ databases">
        <title>Genomic Encyclopedia of Type Strains, Phase IV (KMG-IV): sequencing the most valuable type-strain genomes for metagenomic binning, comparative biology and taxonomic classification.</title>
        <authorList>
            <person name="Goeker M."/>
        </authorList>
    </citation>
    <scope>NUCLEOTIDE SEQUENCE [LARGE SCALE GENOMIC DNA]</scope>
    <source>
        <strain evidence="9 10">DSM 1709</strain>
    </source>
</reference>
<dbReference type="UniPathway" id="UPA00079"/>
<keyword evidence="1 7" id="KW-0474">Menaquinone biosynthesis</keyword>
<dbReference type="AlphaFoldDB" id="A0A4R2MK07"/>
<keyword evidence="3 7" id="KW-0479">Metal-binding</keyword>
<dbReference type="PIRSF" id="PIRSF004983">
    <property type="entry name" value="MenD"/>
    <property type="match status" value="1"/>
</dbReference>
<evidence type="ECO:0000256" key="2">
    <source>
        <dbReference type="ARBA" id="ARBA00022679"/>
    </source>
</evidence>
<evidence type="ECO:0000256" key="6">
    <source>
        <dbReference type="ARBA" id="ARBA00023211"/>
    </source>
</evidence>
<evidence type="ECO:0000256" key="7">
    <source>
        <dbReference type="HAMAP-Rule" id="MF_01659"/>
    </source>
</evidence>
<dbReference type="CDD" id="cd07037">
    <property type="entry name" value="TPP_PYR_MenD"/>
    <property type="match status" value="1"/>
</dbReference>
<dbReference type="GO" id="GO:0000287">
    <property type="term" value="F:magnesium ion binding"/>
    <property type="evidence" value="ECO:0007669"/>
    <property type="project" value="UniProtKB-UniRule"/>
</dbReference>
<gene>
    <name evidence="7" type="primary">menD</name>
    <name evidence="9" type="ORF">EV684_101199</name>
</gene>
<evidence type="ECO:0000313" key="9">
    <source>
        <dbReference type="EMBL" id="TCP05327.1"/>
    </source>
</evidence>
<comment type="cofactor">
    <cofactor evidence="7">
        <name>thiamine diphosphate</name>
        <dbReference type="ChEBI" id="CHEBI:58937"/>
    </cofactor>
    <text evidence="7">Binds 1 thiamine pyrophosphate per subunit.</text>
</comment>
<dbReference type="GO" id="GO:0009234">
    <property type="term" value="P:menaquinone biosynthetic process"/>
    <property type="evidence" value="ECO:0007669"/>
    <property type="project" value="UniProtKB-UniRule"/>
</dbReference>
<dbReference type="UniPathway" id="UPA01057">
    <property type="reaction ID" value="UER00164"/>
</dbReference>
<dbReference type="RefSeq" id="WP_165908353.1">
    <property type="nucleotide sequence ID" value="NZ_CP181386.1"/>
</dbReference>
<sequence>MSDLHTAWARLFAGALRDAGIGHAVISPGSRSTPLALALARTLPHTLLHDERAAAFFALGQARASGRPAVVLATSGTAPGHWLPAAMEAREAGIPLLLLSADRPWEVQDAQASQTVDQQHLFGRHVRAFYDLGLPDEHPAALRAVPRIAAQAVLATRHPLSGAVHVNARFRKPLEPQPGPGGEPWRPLVERLSRDGAPRLLPPAAMPSPEAVALLVERVTAAPKGLIVAGPLPAPDAPALRRAVARFVAASGYVLLAEATSQLRFGLPAETLPRCLGAFDALLRARPVRAALKPELALEIGAPAVSAQWLALCAGHDAPERIVLPGERPADPAGGAAAMLLGPVAALLEAAAERLESQARPRAEHEAATAYAQAWQFAEAGAWAAREDCADGGDDGPLHEHQIPALLRAALPAGATLMVGNSNPVRDLDHDLRPDGRPLAVLHQRGAAGIDGLVAGAAGARRVLDGPLALLLGDVSLLHDAGGLAAAAAVRGPLAIVAVHNDGGRIFERLPIGRAPALADDCEALFVAGHGRGFEGLADTYDLGYERVATPAALRDALDCALAANRPMLIEARVADGGSATRAALLSAMAEAGAAAVSLT</sequence>
<keyword evidence="5 7" id="KW-0786">Thiamine pyrophosphate</keyword>
<name>A0A4R2MK07_RUBGE</name>
<comment type="caution">
    <text evidence="9">The sequence shown here is derived from an EMBL/GenBank/DDBJ whole genome shotgun (WGS) entry which is preliminary data.</text>
</comment>
<dbReference type="Proteomes" id="UP000295106">
    <property type="component" value="Unassembled WGS sequence"/>
</dbReference>
<dbReference type="GO" id="GO:0030976">
    <property type="term" value="F:thiamine pyrophosphate binding"/>
    <property type="evidence" value="ECO:0007669"/>
    <property type="project" value="UniProtKB-UniRule"/>
</dbReference>
<dbReference type="NCBIfam" id="TIGR00173">
    <property type="entry name" value="menD"/>
    <property type="match status" value="1"/>
</dbReference>
<dbReference type="GO" id="GO:0070204">
    <property type="term" value="F:2-succinyl-5-enolpyruvyl-6-hydroxy-3-cyclohexene-1-carboxylic-acid synthase activity"/>
    <property type="evidence" value="ECO:0007669"/>
    <property type="project" value="UniProtKB-UniRule"/>
</dbReference>
<keyword evidence="4 7" id="KW-0460">Magnesium</keyword>
<keyword evidence="6 7" id="KW-0464">Manganese</keyword>
<feature type="domain" description="Thiamine pyrophosphate enzyme N-terminal TPP-binding" evidence="8">
    <location>
        <begin position="9"/>
        <end position="120"/>
    </location>
</feature>
<evidence type="ECO:0000256" key="5">
    <source>
        <dbReference type="ARBA" id="ARBA00023052"/>
    </source>
</evidence>
<organism evidence="9 10">
    <name type="scientific">Rubrivivax gelatinosus</name>
    <name type="common">Rhodocyclus gelatinosus</name>
    <name type="synonym">Rhodopseudomonas gelatinosa</name>
    <dbReference type="NCBI Taxonomy" id="28068"/>
    <lineage>
        <taxon>Bacteria</taxon>
        <taxon>Pseudomonadati</taxon>
        <taxon>Pseudomonadota</taxon>
        <taxon>Betaproteobacteria</taxon>
        <taxon>Burkholderiales</taxon>
        <taxon>Sphaerotilaceae</taxon>
        <taxon>Rubrivivax</taxon>
    </lineage>
</organism>
<dbReference type="EC" id="2.2.1.9" evidence="7"/>
<evidence type="ECO:0000259" key="8">
    <source>
        <dbReference type="Pfam" id="PF02776"/>
    </source>
</evidence>
<proteinExistence type="inferred from homology"/>
<evidence type="ECO:0000313" key="10">
    <source>
        <dbReference type="Proteomes" id="UP000295106"/>
    </source>
</evidence>
<dbReference type="Gene3D" id="3.40.50.1220">
    <property type="entry name" value="TPP-binding domain"/>
    <property type="match status" value="1"/>
</dbReference>
<dbReference type="Pfam" id="PF02776">
    <property type="entry name" value="TPP_enzyme_N"/>
    <property type="match status" value="1"/>
</dbReference>
<dbReference type="InterPro" id="IPR012001">
    <property type="entry name" value="Thiamin_PyroP_enz_TPP-bd_dom"/>
</dbReference>
<dbReference type="InterPro" id="IPR029035">
    <property type="entry name" value="DHS-like_NAD/FAD-binding_dom"/>
</dbReference>
<dbReference type="Gene3D" id="3.40.50.970">
    <property type="match status" value="2"/>
</dbReference>
<evidence type="ECO:0000256" key="1">
    <source>
        <dbReference type="ARBA" id="ARBA00022428"/>
    </source>
</evidence>
<dbReference type="EMBL" id="SLXD01000001">
    <property type="protein sequence ID" value="TCP05327.1"/>
    <property type="molecule type" value="Genomic_DNA"/>
</dbReference>
<dbReference type="GeneID" id="99686927"/>
<comment type="subunit">
    <text evidence="7">Homodimer.</text>
</comment>
<dbReference type="InterPro" id="IPR004433">
    <property type="entry name" value="MenaQ_synth_MenD"/>
</dbReference>
<dbReference type="PANTHER" id="PTHR42916:SF1">
    <property type="entry name" value="PROTEIN PHYLLO, CHLOROPLASTIC"/>
    <property type="match status" value="1"/>
</dbReference>
<comment type="pathway">
    <text evidence="7">Quinol/quinone metabolism; menaquinone biosynthesis.</text>
</comment>
<comment type="catalytic activity">
    <reaction evidence="7">
        <text>isochorismate + 2-oxoglutarate + H(+) = 5-enolpyruvoyl-6-hydroxy-2-succinyl-cyclohex-3-ene-1-carboxylate + CO2</text>
        <dbReference type="Rhea" id="RHEA:25593"/>
        <dbReference type="ChEBI" id="CHEBI:15378"/>
        <dbReference type="ChEBI" id="CHEBI:16526"/>
        <dbReference type="ChEBI" id="CHEBI:16810"/>
        <dbReference type="ChEBI" id="CHEBI:29780"/>
        <dbReference type="ChEBI" id="CHEBI:58818"/>
        <dbReference type="EC" id="2.2.1.9"/>
    </reaction>
</comment>
<dbReference type="SUPFAM" id="SSF52467">
    <property type="entry name" value="DHS-like NAD/FAD-binding domain"/>
    <property type="match status" value="1"/>
</dbReference>
<comment type="cofactor">
    <cofactor evidence="7">
        <name>Mg(2+)</name>
        <dbReference type="ChEBI" id="CHEBI:18420"/>
    </cofactor>
    <cofactor evidence="7">
        <name>Mn(2+)</name>
        <dbReference type="ChEBI" id="CHEBI:29035"/>
    </cofactor>
</comment>
<comment type="similarity">
    <text evidence="7">Belongs to the TPP enzyme family. MenD subfamily.</text>
</comment>
<dbReference type="InterPro" id="IPR029061">
    <property type="entry name" value="THDP-binding"/>
</dbReference>
<comment type="function">
    <text evidence="7">Catalyzes the thiamine diphosphate-dependent decarboxylation of 2-oxoglutarate and the subsequent addition of the resulting succinic semialdehyde-thiamine pyrophosphate anion to isochorismate to yield 2-succinyl-5-enolpyruvyl-6-hydroxy-3-cyclohexene-1-carboxylate (SEPHCHC).</text>
</comment>
<dbReference type="HAMAP" id="MF_01659">
    <property type="entry name" value="MenD"/>
    <property type="match status" value="1"/>
</dbReference>
<keyword evidence="2 7" id="KW-0808">Transferase</keyword>